<dbReference type="Gene3D" id="1.10.287.1260">
    <property type="match status" value="1"/>
</dbReference>
<dbReference type="Gene3D" id="3.30.70.100">
    <property type="match status" value="1"/>
</dbReference>
<dbReference type="SUPFAM" id="SSF82861">
    <property type="entry name" value="Mechanosensitive channel protein MscS (YggB), transmembrane region"/>
    <property type="match status" value="1"/>
</dbReference>
<feature type="coiled-coil region" evidence="7">
    <location>
        <begin position="321"/>
        <end position="348"/>
    </location>
</feature>
<dbReference type="AlphaFoldDB" id="A0A9D2DVH0"/>
<dbReference type="InterPro" id="IPR049142">
    <property type="entry name" value="MS_channel_1st"/>
</dbReference>
<evidence type="ECO:0000256" key="4">
    <source>
        <dbReference type="ARBA" id="ARBA00022692"/>
    </source>
</evidence>
<dbReference type="InterPro" id="IPR011014">
    <property type="entry name" value="MscS_channel_TM-2"/>
</dbReference>
<dbReference type="InterPro" id="IPR023408">
    <property type="entry name" value="MscS_beta-dom_sf"/>
</dbReference>
<comment type="subcellular location">
    <subcellularLocation>
        <location evidence="1">Cell membrane</location>
        <topology evidence="1">Multi-pass membrane protein</topology>
    </subcellularLocation>
</comment>
<dbReference type="EMBL" id="DXBU01000189">
    <property type="protein sequence ID" value="HIZ23843.1"/>
    <property type="molecule type" value="Genomic_DNA"/>
</dbReference>
<feature type="transmembrane region" description="Helical" evidence="9">
    <location>
        <begin position="281"/>
        <end position="304"/>
    </location>
</feature>
<evidence type="ECO:0000256" key="8">
    <source>
        <dbReference type="SAM" id="MobiDB-lite"/>
    </source>
</evidence>
<comment type="similarity">
    <text evidence="2">Belongs to the MscS (TC 1.A.23) family.</text>
</comment>
<dbReference type="InterPro" id="IPR010920">
    <property type="entry name" value="LSM_dom_sf"/>
</dbReference>
<dbReference type="Gene3D" id="3.30.450.20">
    <property type="entry name" value="PAS domain"/>
    <property type="match status" value="1"/>
</dbReference>
<evidence type="ECO:0000256" key="5">
    <source>
        <dbReference type="ARBA" id="ARBA00022989"/>
    </source>
</evidence>
<feature type="transmembrane region" description="Helical" evidence="9">
    <location>
        <begin position="694"/>
        <end position="718"/>
    </location>
</feature>
<evidence type="ECO:0000256" key="2">
    <source>
        <dbReference type="ARBA" id="ARBA00008017"/>
    </source>
</evidence>
<evidence type="ECO:0000313" key="13">
    <source>
        <dbReference type="EMBL" id="HIZ23843.1"/>
    </source>
</evidence>
<dbReference type="InterPro" id="IPR006685">
    <property type="entry name" value="MscS_channel_2nd"/>
</dbReference>
<dbReference type="Gene3D" id="2.30.30.60">
    <property type="match status" value="1"/>
</dbReference>
<keyword evidence="7" id="KW-0175">Coiled coil</keyword>
<dbReference type="InterPro" id="IPR011066">
    <property type="entry name" value="MscS_channel_C_sf"/>
</dbReference>
<dbReference type="Proteomes" id="UP000824041">
    <property type="component" value="Unassembled WGS sequence"/>
</dbReference>
<comment type="caution">
    <text evidence="13">The sequence shown here is derived from an EMBL/GenBank/DDBJ whole genome shotgun (WGS) entry which is preliminary data.</text>
</comment>
<dbReference type="PANTHER" id="PTHR30460:SF0">
    <property type="entry name" value="MODERATE CONDUCTANCE MECHANOSENSITIVE CHANNEL YBIO"/>
    <property type="match status" value="1"/>
</dbReference>
<feature type="transmembrane region" description="Helical" evidence="9">
    <location>
        <begin position="563"/>
        <end position="584"/>
    </location>
</feature>
<reference evidence="13" key="2">
    <citation type="submission" date="2021-04" db="EMBL/GenBank/DDBJ databases">
        <authorList>
            <person name="Gilroy R."/>
        </authorList>
    </citation>
    <scope>NUCLEOTIDE SEQUENCE</scope>
    <source>
        <strain evidence="13">14324</strain>
    </source>
</reference>
<evidence type="ECO:0000256" key="1">
    <source>
        <dbReference type="ARBA" id="ARBA00004651"/>
    </source>
</evidence>
<dbReference type="Pfam" id="PF21088">
    <property type="entry name" value="MS_channel_1st"/>
    <property type="match status" value="1"/>
</dbReference>
<dbReference type="PANTHER" id="PTHR30460">
    <property type="entry name" value="MODERATE CONDUCTANCE MECHANOSENSITIVE CHANNEL YBIO"/>
    <property type="match status" value="1"/>
</dbReference>
<feature type="domain" description="Mechanosensitive ion channel MscS" evidence="10">
    <location>
        <begin position="780"/>
        <end position="844"/>
    </location>
</feature>
<keyword evidence="3" id="KW-1003">Cell membrane</keyword>
<evidence type="ECO:0000256" key="3">
    <source>
        <dbReference type="ARBA" id="ARBA00022475"/>
    </source>
</evidence>
<evidence type="ECO:0000313" key="14">
    <source>
        <dbReference type="Proteomes" id="UP000824041"/>
    </source>
</evidence>
<dbReference type="Pfam" id="PF02743">
    <property type="entry name" value="dCache_1"/>
    <property type="match status" value="1"/>
</dbReference>
<feature type="transmembrane region" description="Helical" evidence="9">
    <location>
        <begin position="739"/>
        <end position="758"/>
    </location>
</feature>
<evidence type="ECO:0000256" key="7">
    <source>
        <dbReference type="SAM" id="Coils"/>
    </source>
</evidence>
<reference evidence="13" key="1">
    <citation type="journal article" date="2021" name="PeerJ">
        <title>Extensive microbial diversity within the chicken gut microbiome revealed by metagenomics and culture.</title>
        <authorList>
            <person name="Gilroy R."/>
            <person name="Ravi A."/>
            <person name="Getino M."/>
            <person name="Pursley I."/>
            <person name="Horton D.L."/>
            <person name="Alikhan N.F."/>
            <person name="Baker D."/>
            <person name="Gharbi K."/>
            <person name="Hall N."/>
            <person name="Watson M."/>
            <person name="Adriaenssens E.M."/>
            <person name="Foster-Nyarko E."/>
            <person name="Jarju S."/>
            <person name="Secka A."/>
            <person name="Antonio M."/>
            <person name="Oren A."/>
            <person name="Chaudhuri R.R."/>
            <person name="La Ragione R."/>
            <person name="Hildebrand F."/>
            <person name="Pallen M.J."/>
        </authorList>
    </citation>
    <scope>NUCLEOTIDE SEQUENCE</scope>
    <source>
        <strain evidence="13">14324</strain>
    </source>
</reference>
<dbReference type="Pfam" id="PF00924">
    <property type="entry name" value="MS_channel_2nd"/>
    <property type="match status" value="1"/>
</dbReference>
<dbReference type="GO" id="GO:0008381">
    <property type="term" value="F:mechanosensitive monoatomic ion channel activity"/>
    <property type="evidence" value="ECO:0007669"/>
    <property type="project" value="InterPro"/>
</dbReference>
<feature type="transmembrane region" description="Helical" evidence="9">
    <location>
        <begin position="9"/>
        <end position="30"/>
    </location>
</feature>
<keyword evidence="5 9" id="KW-1133">Transmembrane helix</keyword>
<dbReference type="GO" id="GO:0005886">
    <property type="term" value="C:plasma membrane"/>
    <property type="evidence" value="ECO:0007669"/>
    <property type="project" value="UniProtKB-SubCell"/>
</dbReference>
<evidence type="ECO:0000259" key="11">
    <source>
        <dbReference type="Pfam" id="PF02743"/>
    </source>
</evidence>
<feature type="region of interest" description="Disordered" evidence="8">
    <location>
        <begin position="958"/>
        <end position="981"/>
    </location>
</feature>
<dbReference type="InterPro" id="IPR033479">
    <property type="entry name" value="dCache_1"/>
</dbReference>
<feature type="transmembrane region" description="Helical" evidence="9">
    <location>
        <begin position="648"/>
        <end position="669"/>
    </location>
</feature>
<dbReference type="SUPFAM" id="SSF50182">
    <property type="entry name" value="Sm-like ribonucleoproteins"/>
    <property type="match status" value="1"/>
</dbReference>
<organism evidence="13 14">
    <name type="scientific">Candidatus Blautia faecigallinarum</name>
    <dbReference type="NCBI Taxonomy" id="2838488"/>
    <lineage>
        <taxon>Bacteria</taxon>
        <taxon>Bacillati</taxon>
        <taxon>Bacillota</taxon>
        <taxon>Clostridia</taxon>
        <taxon>Lachnospirales</taxon>
        <taxon>Lachnospiraceae</taxon>
        <taxon>Blautia</taxon>
    </lineage>
</organism>
<evidence type="ECO:0000259" key="12">
    <source>
        <dbReference type="Pfam" id="PF21088"/>
    </source>
</evidence>
<evidence type="ECO:0000256" key="9">
    <source>
        <dbReference type="SAM" id="Phobius"/>
    </source>
</evidence>
<name>A0A9D2DVH0_9FIRM</name>
<keyword evidence="4 9" id="KW-0812">Transmembrane</keyword>
<dbReference type="InterPro" id="IPR045276">
    <property type="entry name" value="YbiO_bact"/>
</dbReference>
<sequence length="981" mass="110784">MSRKLSRKAILLFVIEIISLIVMGVFLTAMQSRLSLNDYQADISCGLGQLETLLSEADQERQDTIATDDAIYQAKVESIRFLAENDKSYRVSNSKMQEYADLLQVDNVLILDKEGNQLAKAQDTEVDFTRARFNQLRTVFETGEPAEPIEIQTDNIWERYYSAKIDAETMAVVENQPEELYQLLDGTVPQGSVLSNVSVGTTGYMIAVSGKSYEIEYHPDEEMIGKDALTCGISVDKLEDGNFSWMTIVITYGIFVMHDHEKSLEDKRDYKEFKRFCHDKVVGRKAAVLSFVGIICILVISFYMQTLFALSSQSISNNQHLDDVEKTMARFEQRVEELTEQYNTWYLNKCQIATYILENNRELIEDEEKIGELSDILQVKYIYVFDHTGTIVATNSTYNNFQVSQDPEDQSYEFNKLLLGGDYLIQEAQPDEASGDFYQYIGVSMHDEEGDVDGFVQIAIKPEKLEQILQNMQLSNVLDGIQVGRGGFAFAINKEDGTFAYYPDDKLVGRQASDYGIEEDQIKAGYSDYLKIQSERYYCGSIENGDYYVYIAVPEENIMTQRVPLTLATGLFSLVCMIIIFLALTFGRSHVWVEVVDGTEPLEQTTGLDKRMIDVPLPDGRVKKTESAESRWTFLTMKWGEKTAEQQIASVVKGLFGTLSVLICIGVLFKDKFFGSDSLFTYIIDGGWEKGINVFAITACILVIGVVTTATTLIKKLLKLLAITFGARGETICRMISSFIKYLSVIAMLYYCFALFGVDTATLLASAGILSIAISLGAKDMVGDILAGLFIIFEGEFRVGDVVNIGGWIGTVLEIGIRTTKIEDGAKNIKIIRNSNVSDVINMTKHTSFASCDMGIEYGESLERVENIFEKEFPNIKERFPAILDGPFYKGVVALADNSVNVRIVAQCREQDRVQLERDLNREMKLIFDKYDINIPFPQVVINQPIEFKKATEWEKRRAEKFTDEQKIASKDIGNEDERER</sequence>
<accession>A0A9D2DVH0</accession>
<gene>
    <name evidence="13" type="ORF">IAA21_13835</name>
</gene>
<proteinExistence type="inferred from homology"/>
<protein>
    <submittedName>
        <fullName evidence="13">Mechanosensitive ion channel</fullName>
    </submittedName>
</protein>
<dbReference type="SUPFAM" id="SSF82689">
    <property type="entry name" value="Mechanosensitive channel protein MscS (YggB), C-terminal domain"/>
    <property type="match status" value="1"/>
</dbReference>
<keyword evidence="6 9" id="KW-0472">Membrane</keyword>
<feature type="domain" description="Cache" evidence="11">
    <location>
        <begin position="314"/>
        <end position="538"/>
    </location>
</feature>
<evidence type="ECO:0000256" key="6">
    <source>
        <dbReference type="ARBA" id="ARBA00023136"/>
    </source>
</evidence>
<feature type="domain" description="Mechanosensitive ion channel transmembrane helices 2/3" evidence="12">
    <location>
        <begin position="740"/>
        <end position="779"/>
    </location>
</feature>
<evidence type="ECO:0000259" key="10">
    <source>
        <dbReference type="Pfam" id="PF00924"/>
    </source>
</evidence>